<dbReference type="PANTHER" id="PTHR43301">
    <property type="entry name" value="ARABINAN ENDO-1,5-ALPHA-L-ARABINOSIDASE"/>
    <property type="match status" value="1"/>
</dbReference>
<comment type="pathway">
    <text evidence="1">Glycan metabolism; L-arabinan degradation.</text>
</comment>
<evidence type="ECO:0000256" key="5">
    <source>
        <dbReference type="ARBA" id="ARBA00042202"/>
    </source>
</evidence>
<dbReference type="GO" id="GO:0005975">
    <property type="term" value="P:carbohydrate metabolic process"/>
    <property type="evidence" value="ECO:0007669"/>
    <property type="project" value="InterPro"/>
</dbReference>
<dbReference type="GO" id="GO:0004553">
    <property type="term" value="F:hydrolase activity, hydrolyzing O-glycosyl compounds"/>
    <property type="evidence" value="ECO:0007669"/>
    <property type="project" value="InterPro"/>
</dbReference>
<dbReference type="Proteomes" id="UP000287144">
    <property type="component" value="Unassembled WGS sequence"/>
</dbReference>
<evidence type="ECO:0000256" key="3">
    <source>
        <dbReference type="ARBA" id="ARBA00022801"/>
    </source>
</evidence>
<keyword evidence="4" id="KW-0326">Glycosidase</keyword>
<organism evidence="6 7">
    <name type="scientific">Fusarium oligoseptatum</name>
    <dbReference type="NCBI Taxonomy" id="2604345"/>
    <lineage>
        <taxon>Eukaryota</taxon>
        <taxon>Fungi</taxon>
        <taxon>Dikarya</taxon>
        <taxon>Ascomycota</taxon>
        <taxon>Pezizomycotina</taxon>
        <taxon>Sordariomycetes</taxon>
        <taxon>Hypocreomycetidae</taxon>
        <taxon>Hypocreales</taxon>
        <taxon>Nectriaceae</taxon>
        <taxon>Fusarium</taxon>
        <taxon>Fusarium solani species complex</taxon>
    </lineage>
</organism>
<keyword evidence="7" id="KW-1185">Reference proteome</keyword>
<accession>A0A428T134</accession>
<comment type="similarity">
    <text evidence="2">Belongs to the glycosyl hydrolase 43 family.</text>
</comment>
<evidence type="ECO:0000256" key="4">
    <source>
        <dbReference type="ARBA" id="ARBA00023295"/>
    </source>
</evidence>
<proteinExistence type="inferred from homology"/>
<dbReference type="InterPro" id="IPR023296">
    <property type="entry name" value="Glyco_hydro_beta-prop_sf"/>
</dbReference>
<dbReference type="PANTHER" id="PTHR43301:SF3">
    <property type="entry name" value="ARABINAN ENDO-1,5-ALPHA-L-ARABINOSIDASE A-RELATED"/>
    <property type="match status" value="1"/>
</dbReference>
<evidence type="ECO:0000256" key="2">
    <source>
        <dbReference type="ARBA" id="ARBA00009865"/>
    </source>
</evidence>
<reference evidence="6 7" key="1">
    <citation type="submission" date="2017-06" db="EMBL/GenBank/DDBJ databases">
        <title>Comparative genomic analysis of Ambrosia Fusariam Clade fungi.</title>
        <authorList>
            <person name="Stajich J.E."/>
            <person name="Carrillo J."/>
            <person name="Kijimoto T."/>
            <person name="Eskalen A."/>
            <person name="O'Donnell K."/>
            <person name="Kasson M."/>
        </authorList>
    </citation>
    <scope>NUCLEOTIDE SEQUENCE [LARGE SCALE GENOMIC DNA]</scope>
    <source>
        <strain evidence="6 7">NRRL62579</strain>
    </source>
</reference>
<dbReference type="InterPro" id="IPR006710">
    <property type="entry name" value="Glyco_hydro_43"/>
</dbReference>
<evidence type="ECO:0000313" key="7">
    <source>
        <dbReference type="Proteomes" id="UP000287144"/>
    </source>
</evidence>
<dbReference type="AlphaFoldDB" id="A0A428T134"/>
<comment type="caution">
    <text evidence="6">The sequence shown here is derived from an EMBL/GenBank/DDBJ whole genome shotgun (WGS) entry which is preliminary data.</text>
</comment>
<dbReference type="InterPro" id="IPR050727">
    <property type="entry name" value="GH43_arabinanases"/>
</dbReference>
<dbReference type="Pfam" id="PF04616">
    <property type="entry name" value="Glyco_hydro_43"/>
    <property type="match status" value="1"/>
</dbReference>
<gene>
    <name evidence="6" type="ORF">CEP52_011877</name>
</gene>
<evidence type="ECO:0000256" key="1">
    <source>
        <dbReference type="ARBA" id="ARBA00004834"/>
    </source>
</evidence>
<keyword evidence="3" id="KW-0378">Hydrolase</keyword>
<protein>
    <recommendedName>
        <fullName evidence="5">Endo-1,5-alpha-L-arabinanase A</fullName>
    </recommendedName>
</protein>
<dbReference type="SUPFAM" id="SSF75005">
    <property type="entry name" value="Arabinanase/levansucrase/invertase"/>
    <property type="match status" value="1"/>
</dbReference>
<sequence length="146" mass="15946">MKTPSIASGVGSSNVIYEPVTTAVEAPYMFKHGNYYYMFFSKGNCCGFDKDRPDAGQEYKIMVCRSSSATSGFVDKSGKSCTNGGGTVVLESHGWVYGPGGQGVYNDPTHGPVLYYHYVDTRIGYGDGQKVFGWNTISWSSEWPTI</sequence>
<dbReference type="Gene3D" id="2.115.10.20">
    <property type="entry name" value="Glycosyl hydrolase domain, family 43"/>
    <property type="match status" value="1"/>
</dbReference>
<evidence type="ECO:0000313" key="6">
    <source>
        <dbReference type="EMBL" id="RSL95741.1"/>
    </source>
</evidence>
<dbReference type="EMBL" id="NKCK01000148">
    <property type="protein sequence ID" value="RSL95741.1"/>
    <property type="molecule type" value="Genomic_DNA"/>
</dbReference>
<name>A0A428T134_9HYPO</name>
<dbReference type="STRING" id="1325735.A0A428T134"/>